<gene>
    <name evidence="2" type="ORF">U9M48_007424</name>
</gene>
<reference evidence="2 3" key="1">
    <citation type="submission" date="2024-02" db="EMBL/GenBank/DDBJ databases">
        <title>High-quality chromosome-scale genome assembly of Pensacola bahiagrass (Paspalum notatum Flugge var. saurae).</title>
        <authorList>
            <person name="Vega J.M."/>
            <person name="Podio M."/>
            <person name="Orjuela J."/>
            <person name="Siena L.A."/>
            <person name="Pessino S.C."/>
            <person name="Combes M.C."/>
            <person name="Mariac C."/>
            <person name="Albertini E."/>
            <person name="Pupilli F."/>
            <person name="Ortiz J.P.A."/>
            <person name="Leblanc O."/>
        </authorList>
    </citation>
    <scope>NUCLEOTIDE SEQUENCE [LARGE SCALE GENOMIC DNA]</scope>
    <source>
        <strain evidence="2">R1</strain>
        <tissue evidence="2">Leaf</tissue>
    </source>
</reference>
<dbReference type="InterPro" id="IPR023214">
    <property type="entry name" value="HAD_sf"/>
</dbReference>
<dbReference type="PANTHER" id="PTHR46649:SF7">
    <property type="entry name" value="HALOACID DEHALOGENASE-LIKE HYDROLASE (HAD) SUPERFAMILY PROTEIN"/>
    <property type="match status" value="1"/>
</dbReference>
<dbReference type="InterPro" id="IPR006439">
    <property type="entry name" value="HAD-SF_hydro_IA"/>
</dbReference>
<proteinExistence type="predicted"/>
<dbReference type="AlphaFoldDB" id="A0AAQ3PRR2"/>
<dbReference type="SUPFAM" id="SSF56784">
    <property type="entry name" value="HAD-like"/>
    <property type="match status" value="1"/>
</dbReference>
<dbReference type="NCBIfam" id="TIGR01509">
    <property type="entry name" value="HAD-SF-IA-v3"/>
    <property type="match status" value="1"/>
</dbReference>
<name>A0AAQ3PRR2_PASNO</name>
<dbReference type="SFLD" id="SFLDS00003">
    <property type="entry name" value="Haloacid_Dehalogenase"/>
    <property type="match status" value="1"/>
</dbReference>
<accession>A0AAQ3PRR2</accession>
<feature type="non-terminal residue" evidence="2">
    <location>
        <position position="1"/>
    </location>
</feature>
<dbReference type="PRINTS" id="PR00413">
    <property type="entry name" value="HADHALOGNASE"/>
</dbReference>
<evidence type="ECO:0000313" key="2">
    <source>
        <dbReference type="EMBL" id="WVZ56967.1"/>
    </source>
</evidence>
<evidence type="ECO:0000256" key="1">
    <source>
        <dbReference type="SAM" id="MobiDB-lite"/>
    </source>
</evidence>
<dbReference type="Gene3D" id="3.40.50.1000">
    <property type="entry name" value="HAD superfamily/HAD-like"/>
    <property type="match status" value="1"/>
</dbReference>
<dbReference type="NCBIfam" id="TIGR01549">
    <property type="entry name" value="HAD-SF-IA-v1"/>
    <property type="match status" value="1"/>
</dbReference>
<dbReference type="InterPro" id="IPR036412">
    <property type="entry name" value="HAD-like_sf"/>
</dbReference>
<dbReference type="Gene3D" id="1.10.150.720">
    <property type="entry name" value="Haloacid dehalogenase-like hydrolase"/>
    <property type="match status" value="1"/>
</dbReference>
<dbReference type="InterPro" id="IPR044924">
    <property type="entry name" value="HAD-SF_hydro_IA_REG-2-like_cap"/>
</dbReference>
<dbReference type="SFLD" id="SFLDG01129">
    <property type="entry name" value="C1.5:_HAD__Beta-PGM__Phosphata"/>
    <property type="match status" value="1"/>
</dbReference>
<dbReference type="InterPro" id="IPR011949">
    <property type="entry name" value="HAD-SF_hydro_IA_REG-2-like"/>
</dbReference>
<evidence type="ECO:0000313" key="3">
    <source>
        <dbReference type="Proteomes" id="UP001341281"/>
    </source>
</evidence>
<dbReference type="EMBL" id="CP144746">
    <property type="protein sequence ID" value="WVZ56967.1"/>
    <property type="molecule type" value="Genomic_DNA"/>
</dbReference>
<dbReference type="CDD" id="cd16415">
    <property type="entry name" value="HAD_dREG-2_like"/>
    <property type="match status" value="1"/>
</dbReference>
<evidence type="ECO:0008006" key="4">
    <source>
        <dbReference type="Google" id="ProtNLM"/>
    </source>
</evidence>
<dbReference type="NCBIfam" id="TIGR02252">
    <property type="entry name" value="DREG-2"/>
    <property type="match status" value="1"/>
</dbReference>
<protein>
    <recommendedName>
        <fullName evidence="4">Haloacid dehalogenase-like hydrolase domain-containing protein 3</fullName>
    </recommendedName>
</protein>
<feature type="region of interest" description="Disordered" evidence="1">
    <location>
        <begin position="90"/>
        <end position="109"/>
    </location>
</feature>
<organism evidence="2 3">
    <name type="scientific">Paspalum notatum var. saurae</name>
    <dbReference type="NCBI Taxonomy" id="547442"/>
    <lineage>
        <taxon>Eukaryota</taxon>
        <taxon>Viridiplantae</taxon>
        <taxon>Streptophyta</taxon>
        <taxon>Embryophyta</taxon>
        <taxon>Tracheophyta</taxon>
        <taxon>Spermatophyta</taxon>
        <taxon>Magnoliopsida</taxon>
        <taxon>Liliopsida</taxon>
        <taxon>Poales</taxon>
        <taxon>Poaceae</taxon>
        <taxon>PACMAD clade</taxon>
        <taxon>Panicoideae</taxon>
        <taxon>Andropogonodae</taxon>
        <taxon>Paspaleae</taxon>
        <taxon>Paspalinae</taxon>
        <taxon>Paspalum</taxon>
    </lineage>
</organism>
<dbReference type="PANTHER" id="PTHR46649">
    <property type="match status" value="1"/>
</dbReference>
<keyword evidence="3" id="KW-1185">Reference proteome</keyword>
<feature type="compositionally biased region" description="Basic and acidic residues" evidence="1">
    <location>
        <begin position="98"/>
        <end position="109"/>
    </location>
</feature>
<dbReference type="Proteomes" id="UP001341281">
    <property type="component" value="Chromosome 02"/>
</dbReference>
<dbReference type="Pfam" id="PF00702">
    <property type="entry name" value="Hydrolase"/>
    <property type="match status" value="1"/>
</dbReference>
<sequence>TPRLPCFLLHLHTQKGSNSTNATACRRHHHRLVSPPRISGTLPPDAAARHISWCGWDPTSAATAEPAEMAALRSAAARARSAALVGGRRLGTSSTAEAARERGKEKEEGTGWELSAAREYYDYRKSIYGDVTHRALLVDAVGTLLVPAQPTAQVYKSIGEKYGVKYSEDEILRRYRRAYEQPWGGSRLRYVDDGRPFWQHIVTSSTGCSDSQYFEELYQYFMTEKAWKLCDPDAENVFKALRKAGVKTAVVSNFDTRLRPLLQALKCDHWFDAVAISAEVAAEKPNPTIFLKACEFLDVKPEEAVHVGDDRRNDIWGARDAGCDAWLWGSDVHSFKEVAERIGVEVTK</sequence>